<name>A0A4Y2MAI8_ARAVE</name>
<protein>
    <submittedName>
        <fullName evidence="1">Uncharacterized protein</fullName>
    </submittedName>
</protein>
<feature type="non-terminal residue" evidence="1">
    <location>
        <position position="1"/>
    </location>
</feature>
<organism evidence="1 2">
    <name type="scientific">Araneus ventricosus</name>
    <name type="common">Orbweaver spider</name>
    <name type="synonym">Epeira ventricosa</name>
    <dbReference type="NCBI Taxonomy" id="182803"/>
    <lineage>
        <taxon>Eukaryota</taxon>
        <taxon>Metazoa</taxon>
        <taxon>Ecdysozoa</taxon>
        <taxon>Arthropoda</taxon>
        <taxon>Chelicerata</taxon>
        <taxon>Arachnida</taxon>
        <taxon>Araneae</taxon>
        <taxon>Araneomorphae</taxon>
        <taxon>Entelegynae</taxon>
        <taxon>Araneoidea</taxon>
        <taxon>Araneidae</taxon>
        <taxon>Araneus</taxon>
    </lineage>
</organism>
<sequence length="62" mass="6847">AKLTNKSFLPDKRPGFLQFRDDLVQSFLEALWFHTPPLGVGGQEDVAVGHLEESKELSVHGG</sequence>
<dbReference type="EMBL" id="BGPR01121903">
    <property type="protein sequence ID" value="GBN22726.1"/>
    <property type="molecule type" value="Genomic_DNA"/>
</dbReference>
<reference evidence="1 2" key="1">
    <citation type="journal article" date="2019" name="Sci. Rep.">
        <title>Orb-weaving spider Araneus ventricosus genome elucidates the spidroin gene catalogue.</title>
        <authorList>
            <person name="Kono N."/>
            <person name="Nakamura H."/>
            <person name="Ohtoshi R."/>
            <person name="Moran D.A.P."/>
            <person name="Shinohara A."/>
            <person name="Yoshida Y."/>
            <person name="Fujiwara M."/>
            <person name="Mori M."/>
            <person name="Tomita M."/>
            <person name="Arakawa K."/>
        </authorList>
    </citation>
    <scope>NUCLEOTIDE SEQUENCE [LARGE SCALE GENOMIC DNA]</scope>
</reference>
<dbReference type="Proteomes" id="UP000499080">
    <property type="component" value="Unassembled WGS sequence"/>
</dbReference>
<comment type="caution">
    <text evidence="1">The sequence shown here is derived from an EMBL/GenBank/DDBJ whole genome shotgun (WGS) entry which is preliminary data.</text>
</comment>
<dbReference type="AlphaFoldDB" id="A0A4Y2MAI8"/>
<evidence type="ECO:0000313" key="2">
    <source>
        <dbReference type="Proteomes" id="UP000499080"/>
    </source>
</evidence>
<gene>
    <name evidence="1" type="ORF">AVEN_155723_1</name>
</gene>
<keyword evidence="2" id="KW-1185">Reference proteome</keyword>
<accession>A0A4Y2MAI8</accession>
<proteinExistence type="predicted"/>
<evidence type="ECO:0000313" key="1">
    <source>
        <dbReference type="EMBL" id="GBN22726.1"/>
    </source>
</evidence>